<gene>
    <name evidence="2" type="ORF">CAEBREN_23395</name>
</gene>
<organism evidence="3">
    <name type="scientific">Caenorhabditis brenneri</name>
    <name type="common">Nematode worm</name>
    <dbReference type="NCBI Taxonomy" id="135651"/>
    <lineage>
        <taxon>Eukaryota</taxon>
        <taxon>Metazoa</taxon>
        <taxon>Ecdysozoa</taxon>
        <taxon>Nematoda</taxon>
        <taxon>Chromadorea</taxon>
        <taxon>Rhabditida</taxon>
        <taxon>Rhabditina</taxon>
        <taxon>Rhabditomorpha</taxon>
        <taxon>Rhabditoidea</taxon>
        <taxon>Rhabditidae</taxon>
        <taxon>Peloderinae</taxon>
        <taxon>Caenorhabditis</taxon>
    </lineage>
</organism>
<keyword evidence="1" id="KW-1133">Transmembrane helix</keyword>
<feature type="transmembrane region" description="Helical" evidence="1">
    <location>
        <begin position="726"/>
        <end position="744"/>
    </location>
</feature>
<keyword evidence="1" id="KW-0812">Transmembrane</keyword>
<dbReference type="EMBL" id="GL380137">
    <property type="protein sequence ID" value="EGT47966.1"/>
    <property type="molecule type" value="Genomic_DNA"/>
</dbReference>
<name>G0P8P6_CAEBE</name>
<keyword evidence="1" id="KW-0472">Membrane</keyword>
<sequence length="745" mass="88297">MPDVKPLRKLLQFNEKNFMASIEKIESELSELSKKSLDIEPFDLTALENSLPKISFFNSTILNWIGESTLEKYIPDAIHWNYFVLISILIDGAPKNIPEFLQKFKKKDVTEIDLLDSLWMIGFVNLVNLRETIKEELRNEKKQRKLWDDLKWKMEYGKRLFENQPHFDGLLKELNKTSDLLDYLNKEFQFEEVLQDGLYFQNWHRTLYNPRADLLIGASFIDEHIHKMYDLLNDNWVEKILNNDQKLKNLRTSLLQMLTFTKQFSSAKYYMDSVMAHSQTQYHLDVLMDFLIDVKRLHWYAVNSENFKRCLSFNGQIYHERFDIFLNDEKWKVDQYYEVIGNFSAVLDEYDEDGSILHSLEPIQKLHISELREIVKHWNDTKSFEFGKIETILTNSSCVELFSALSNYSSYDVHSFLQDVKVSMDDIKRWISWDKDSCDAWVPIEIGNFSTYNLFPQTVKRLSDAHLHLNFKEFFAKIKAFREELQILESVKVSKPGLLVQNQHRQFQVQDDLMEVGNIFRTLHNIREIHQKIDDLKTILEVGDLAVKKIEEVKHPRHKVILDSAWKDWGNMKEDLERIQKSVEEVVRIFDTTPETSLKDIGKKYIAISNIRFTKDIYHKPYFNFGEKHDSLRLLDLSDSNIQKLSNSLESLRKPMNIDWAWVGDRFGNLALYLENVEKAMEEFHKLKAPLRRHSKWLAWKEQKTKNEKLKAQSWTYYLIQKSREFGVGAVLLGAQIGLLIYFMR</sequence>
<keyword evidence="3" id="KW-1185">Reference proteome</keyword>
<dbReference type="HOGENOM" id="CLU_349584_0_0_1"/>
<evidence type="ECO:0000313" key="2">
    <source>
        <dbReference type="EMBL" id="EGT47966.1"/>
    </source>
</evidence>
<proteinExistence type="predicted"/>
<protein>
    <recommendedName>
        <fullName evidence="4">Domain of unknown function WSN domain-containing protein</fullName>
    </recommendedName>
</protein>
<accession>G0P8P6</accession>
<dbReference type="InParanoid" id="G0P8P6"/>
<evidence type="ECO:0000313" key="3">
    <source>
        <dbReference type="Proteomes" id="UP000008068"/>
    </source>
</evidence>
<dbReference type="Proteomes" id="UP000008068">
    <property type="component" value="Unassembled WGS sequence"/>
</dbReference>
<dbReference type="AlphaFoldDB" id="G0P8P6"/>
<evidence type="ECO:0008006" key="4">
    <source>
        <dbReference type="Google" id="ProtNLM"/>
    </source>
</evidence>
<evidence type="ECO:0000256" key="1">
    <source>
        <dbReference type="SAM" id="Phobius"/>
    </source>
</evidence>
<reference evidence="3" key="1">
    <citation type="submission" date="2011-07" db="EMBL/GenBank/DDBJ databases">
        <authorList>
            <consortium name="Caenorhabditis brenneri Sequencing and Analysis Consortium"/>
            <person name="Wilson R.K."/>
        </authorList>
    </citation>
    <scope>NUCLEOTIDE SEQUENCE [LARGE SCALE GENOMIC DNA]</scope>
    <source>
        <strain evidence="3">PB2801</strain>
    </source>
</reference>